<evidence type="ECO:0000313" key="1">
    <source>
        <dbReference type="EMBL" id="CAF4591125.1"/>
    </source>
</evidence>
<evidence type="ECO:0000313" key="3">
    <source>
        <dbReference type="Proteomes" id="UP000676336"/>
    </source>
</evidence>
<reference evidence="2" key="1">
    <citation type="submission" date="2021-02" db="EMBL/GenBank/DDBJ databases">
        <authorList>
            <person name="Nowell W R."/>
        </authorList>
    </citation>
    <scope>NUCLEOTIDE SEQUENCE</scope>
</reference>
<protein>
    <submittedName>
        <fullName evidence="2">Uncharacterized protein</fullName>
    </submittedName>
</protein>
<evidence type="ECO:0000313" key="2">
    <source>
        <dbReference type="EMBL" id="CAF4630748.1"/>
    </source>
</evidence>
<proteinExistence type="predicted"/>
<accession>A0A8S2ZGP0</accession>
<sequence length="58" mass="6710">NQTFRNTLVDKAAREIKSAPLGRDRFGVSYWLFVGTDCFVRLFREDADIDRGWSNVAK</sequence>
<comment type="caution">
    <text evidence="2">The sequence shown here is derived from an EMBL/GenBank/DDBJ whole genome shotgun (WGS) entry which is preliminary data.</text>
</comment>
<dbReference type="EMBL" id="CAJOBJ010101765">
    <property type="protein sequence ID" value="CAF4591125.1"/>
    <property type="molecule type" value="Genomic_DNA"/>
</dbReference>
<dbReference type="EMBL" id="CAJOBI010110536">
    <property type="protein sequence ID" value="CAF4630748.1"/>
    <property type="molecule type" value="Genomic_DNA"/>
</dbReference>
<dbReference type="Proteomes" id="UP000681720">
    <property type="component" value="Unassembled WGS sequence"/>
</dbReference>
<name>A0A8S2ZGP0_9BILA</name>
<organism evidence="2 3">
    <name type="scientific">Rotaria magnacalcarata</name>
    <dbReference type="NCBI Taxonomy" id="392030"/>
    <lineage>
        <taxon>Eukaryota</taxon>
        <taxon>Metazoa</taxon>
        <taxon>Spiralia</taxon>
        <taxon>Gnathifera</taxon>
        <taxon>Rotifera</taxon>
        <taxon>Eurotatoria</taxon>
        <taxon>Bdelloidea</taxon>
        <taxon>Philodinida</taxon>
        <taxon>Philodinidae</taxon>
        <taxon>Rotaria</taxon>
    </lineage>
</organism>
<dbReference type="Proteomes" id="UP000676336">
    <property type="component" value="Unassembled WGS sequence"/>
</dbReference>
<dbReference type="AlphaFoldDB" id="A0A8S2ZGP0"/>
<gene>
    <name evidence="1" type="ORF">GIL414_LOCUS38500</name>
    <name evidence="2" type="ORF">SMN809_LOCUS40275</name>
</gene>
<feature type="non-terminal residue" evidence="2">
    <location>
        <position position="1"/>
    </location>
</feature>